<feature type="compositionally biased region" description="Basic and acidic residues" evidence="1">
    <location>
        <begin position="55"/>
        <end position="78"/>
    </location>
</feature>
<dbReference type="AlphaFoldDB" id="A0AAN9G7Z4"/>
<keyword evidence="3" id="KW-1185">Reference proteome</keyword>
<accession>A0AAN9G7Z4</accession>
<dbReference type="PANTHER" id="PTHR33604">
    <property type="entry name" value="OSJNBA0004B13.7 PROTEIN"/>
    <property type="match status" value="1"/>
</dbReference>
<protein>
    <submittedName>
        <fullName evidence="2">Uncharacterized protein</fullName>
    </submittedName>
</protein>
<feature type="region of interest" description="Disordered" evidence="1">
    <location>
        <begin position="55"/>
        <end position="103"/>
    </location>
</feature>
<organism evidence="2 3">
    <name type="scientific">Littorina saxatilis</name>
    <dbReference type="NCBI Taxonomy" id="31220"/>
    <lineage>
        <taxon>Eukaryota</taxon>
        <taxon>Metazoa</taxon>
        <taxon>Spiralia</taxon>
        <taxon>Lophotrochozoa</taxon>
        <taxon>Mollusca</taxon>
        <taxon>Gastropoda</taxon>
        <taxon>Caenogastropoda</taxon>
        <taxon>Littorinimorpha</taxon>
        <taxon>Littorinoidea</taxon>
        <taxon>Littorinidae</taxon>
        <taxon>Littorina</taxon>
    </lineage>
</organism>
<dbReference type="CDD" id="cd00761">
    <property type="entry name" value="Glyco_tranf_GTA_type"/>
    <property type="match status" value="1"/>
</dbReference>
<dbReference type="Gene3D" id="3.90.550.10">
    <property type="entry name" value="Spore Coat Polysaccharide Biosynthesis Protein SpsA, Chain A"/>
    <property type="match status" value="1"/>
</dbReference>
<dbReference type="EMBL" id="JBAMIC010000012">
    <property type="protein sequence ID" value="KAK7098671.1"/>
    <property type="molecule type" value="Genomic_DNA"/>
</dbReference>
<evidence type="ECO:0000313" key="2">
    <source>
        <dbReference type="EMBL" id="KAK7098671.1"/>
    </source>
</evidence>
<dbReference type="InterPro" id="IPR029044">
    <property type="entry name" value="Nucleotide-diphossugar_trans"/>
</dbReference>
<sequence length="410" mass="46499">MVLRSARHFMASTAIIGVVYLFLMFTDYQHNTHRDHLAATHQHYFDVGGLRERGMERGGLRPRGMESEPGDHGRKSVHGDNSGKLVEPETGNDGKHHETGSTSSSRALMRILILTYKRDRSLRRCLDSINNAEYDGEKVEVEIYIDRGKDGKVHKETFLVANSFRFNHGPVRVHVQPRHVGVLGQWLGTWRVPRENSSEIAVFVEDDITVSPYFARWLRLVHKKYGSYPGINGYTLQAESIRHATGVLKASLTGPPGEIVFLYPVLGSWGFSPNVGAWRDFLRWYNQSTTLQSTTLQSIIPFVSGLKPSQWYLDLHKAGRAESMWTMWHIAHAYTRKLYTVYPNLPEGKALAINWKEPGEHYFHAATGEGLRAHLLDTWHAEDLRLPEQLSVLDAKGEITGQMLSPTGLY</sequence>
<proteinExistence type="predicted"/>
<dbReference type="Proteomes" id="UP001374579">
    <property type="component" value="Unassembled WGS sequence"/>
</dbReference>
<comment type="caution">
    <text evidence="2">The sequence shown here is derived from an EMBL/GenBank/DDBJ whole genome shotgun (WGS) entry which is preliminary data.</text>
</comment>
<dbReference type="SUPFAM" id="SSF53448">
    <property type="entry name" value="Nucleotide-diphospho-sugar transferases"/>
    <property type="match status" value="1"/>
</dbReference>
<evidence type="ECO:0000256" key="1">
    <source>
        <dbReference type="SAM" id="MobiDB-lite"/>
    </source>
</evidence>
<evidence type="ECO:0000313" key="3">
    <source>
        <dbReference type="Proteomes" id="UP001374579"/>
    </source>
</evidence>
<name>A0AAN9G7Z4_9CAEN</name>
<reference evidence="2 3" key="1">
    <citation type="submission" date="2024-02" db="EMBL/GenBank/DDBJ databases">
        <title>Chromosome-scale genome assembly of the rough periwinkle Littorina saxatilis.</title>
        <authorList>
            <person name="De Jode A."/>
            <person name="Faria R."/>
            <person name="Formenti G."/>
            <person name="Sims Y."/>
            <person name="Smith T.P."/>
            <person name="Tracey A."/>
            <person name="Wood J.M.D."/>
            <person name="Zagrodzka Z.B."/>
            <person name="Johannesson K."/>
            <person name="Butlin R.K."/>
            <person name="Leder E.H."/>
        </authorList>
    </citation>
    <scope>NUCLEOTIDE SEQUENCE [LARGE SCALE GENOMIC DNA]</scope>
    <source>
        <strain evidence="2">Snail1</strain>
        <tissue evidence="2">Muscle</tissue>
    </source>
</reference>
<dbReference type="PANTHER" id="PTHR33604:SF3">
    <property type="entry name" value="OSJNBA0004B13.7 PROTEIN"/>
    <property type="match status" value="1"/>
</dbReference>
<gene>
    <name evidence="2" type="ORF">V1264_002918</name>
</gene>